<dbReference type="GO" id="GO:0016020">
    <property type="term" value="C:membrane"/>
    <property type="evidence" value="ECO:0007669"/>
    <property type="project" value="UniProtKB-SubCell"/>
</dbReference>
<comment type="caution">
    <text evidence="8">The sequence shown here is derived from an EMBL/GenBank/DDBJ whole genome shotgun (WGS) entry which is preliminary data.</text>
</comment>
<proteinExistence type="inferred from homology"/>
<evidence type="ECO:0000259" key="6">
    <source>
        <dbReference type="PROSITE" id="PS50018"/>
    </source>
</evidence>
<dbReference type="GO" id="GO:0005085">
    <property type="term" value="F:guanyl-nucleotide exchange factor activity"/>
    <property type="evidence" value="ECO:0007669"/>
    <property type="project" value="UniProtKB-KW"/>
</dbReference>
<dbReference type="InterPro" id="IPR001936">
    <property type="entry name" value="RasGAP_dom"/>
</dbReference>
<comment type="similarity">
    <text evidence="2">Belongs to the GAPVD1 family.</text>
</comment>
<name>A0AAU9IT67_9CILI</name>
<evidence type="ECO:0000313" key="9">
    <source>
        <dbReference type="Proteomes" id="UP001162131"/>
    </source>
</evidence>
<accession>A0AAU9IT67</accession>
<dbReference type="Gene3D" id="1.20.1050.80">
    <property type="entry name" value="VPS9 domain"/>
    <property type="match status" value="1"/>
</dbReference>
<dbReference type="SMART" id="SM00167">
    <property type="entry name" value="VPS9"/>
    <property type="match status" value="1"/>
</dbReference>
<dbReference type="InterPro" id="IPR045046">
    <property type="entry name" value="Vps9-like"/>
</dbReference>
<dbReference type="InterPro" id="IPR008936">
    <property type="entry name" value="Rho_GTPase_activation_prot"/>
</dbReference>
<dbReference type="Pfam" id="PF02204">
    <property type="entry name" value="VPS9"/>
    <property type="match status" value="1"/>
</dbReference>
<dbReference type="GO" id="GO:0030139">
    <property type="term" value="C:endocytic vesicle"/>
    <property type="evidence" value="ECO:0007669"/>
    <property type="project" value="TreeGrafter"/>
</dbReference>
<feature type="domain" description="VPS9" evidence="7">
    <location>
        <begin position="857"/>
        <end position="998"/>
    </location>
</feature>
<evidence type="ECO:0000256" key="4">
    <source>
        <dbReference type="ARBA" id="ARBA00022658"/>
    </source>
</evidence>
<dbReference type="PANTHER" id="PTHR23101">
    <property type="entry name" value="RAB GDP/GTP EXCHANGE FACTOR"/>
    <property type="match status" value="1"/>
</dbReference>
<dbReference type="GO" id="GO:0031267">
    <property type="term" value="F:small GTPase binding"/>
    <property type="evidence" value="ECO:0007669"/>
    <property type="project" value="TreeGrafter"/>
</dbReference>
<keyword evidence="3" id="KW-0254">Endocytosis</keyword>
<dbReference type="PROSITE" id="PS51205">
    <property type="entry name" value="VPS9"/>
    <property type="match status" value="1"/>
</dbReference>
<dbReference type="Proteomes" id="UP001162131">
    <property type="component" value="Unassembled WGS sequence"/>
</dbReference>
<dbReference type="InterPro" id="IPR003123">
    <property type="entry name" value="VPS9"/>
</dbReference>
<comment type="subcellular location">
    <subcellularLocation>
        <location evidence="1">Membrane</location>
        <topology evidence="1">Peripheral membrane protein</topology>
    </subcellularLocation>
</comment>
<organism evidence="8 9">
    <name type="scientific">Blepharisma stoltei</name>
    <dbReference type="NCBI Taxonomy" id="1481888"/>
    <lineage>
        <taxon>Eukaryota</taxon>
        <taxon>Sar</taxon>
        <taxon>Alveolata</taxon>
        <taxon>Ciliophora</taxon>
        <taxon>Postciliodesmatophora</taxon>
        <taxon>Heterotrichea</taxon>
        <taxon>Heterotrichida</taxon>
        <taxon>Blepharismidae</taxon>
        <taxon>Blepharisma</taxon>
    </lineage>
</organism>
<dbReference type="Gene3D" id="1.10.506.10">
    <property type="entry name" value="GTPase Activation - p120gap, domain 1"/>
    <property type="match status" value="1"/>
</dbReference>
<gene>
    <name evidence="8" type="ORF">BSTOLATCC_MIC18931</name>
</gene>
<dbReference type="AlphaFoldDB" id="A0AAU9IT67"/>
<feature type="domain" description="Ras-GAP" evidence="6">
    <location>
        <begin position="125"/>
        <end position="374"/>
    </location>
</feature>
<evidence type="ECO:0000256" key="5">
    <source>
        <dbReference type="ARBA" id="ARBA00023136"/>
    </source>
</evidence>
<keyword evidence="9" id="KW-1185">Reference proteome</keyword>
<dbReference type="GO" id="GO:0005829">
    <property type="term" value="C:cytosol"/>
    <property type="evidence" value="ECO:0007669"/>
    <property type="project" value="TreeGrafter"/>
</dbReference>
<dbReference type="SUPFAM" id="SSF109993">
    <property type="entry name" value="VPS9 domain"/>
    <property type="match status" value="1"/>
</dbReference>
<dbReference type="Pfam" id="PF00616">
    <property type="entry name" value="RasGAP"/>
    <property type="match status" value="1"/>
</dbReference>
<evidence type="ECO:0000259" key="7">
    <source>
        <dbReference type="PROSITE" id="PS51205"/>
    </source>
</evidence>
<sequence>MDSEGKVTFEDWTYLQKCLKYEKLRLSHDEIEKKELLSKLEDLHRGYYEHQLKVREFHENANEKKHLIPDAHAFLGDHYHYVEAFVTQIRNNPDIFAYVCSMCRQRKDNIDSLVESFSYSFFLDLVHPENTELELLNAIHRLIKEELTELSSSGHVSNLLNENLLLRKMLILYMKRKNQLKYMKLVFKKPLREIIHDQERIKDLKLDPKLIYKIETERLKSFQREEPSPPKKKSLFGSKKKVKVEQKDASPVVVEVTDEEALQNIQVKELIEGRSQVIIGQCKQLLQALYKNVRTMPYGLRGICKKMIDLIDVLVPGVSEADKFSLLGNMLFTFWWIPAIFDPIKNGLLQNVIIHSTTLHHLKLIGTIFKHIFKESRFDEPQYETINNFIAEESIHMKDFFREILTLDDGSFSGRKKPGKPSPTASFISNSNGDQTMFNYYKNRLSRPLVSPFNFNSKTKKQIESMNEMKEFKVTTVVLALENIKFLAKIVKENEDEVVSRGWTDLLRYAKTIRNADETDALIQYVYVSEIGLHYDENPYLFFIKRNFGENDLENSYVANLHKSITNFPKDSDFEGIKLLTKVMEATRNLLVCLDLSIFFDLSKEWSLKDISEYVIQFSYLFENKKTAAQEGVPLKLLAQFLATYLKCVPDEYKSHNFRKLFTTLLKECEERFQVRRKIANKNKKLLLLAINFMEKHVNDMKQEVKVQESLKRKKYFLSFIRKGVIPACLLTLKDGGNYTTQVFHQSVCPHSKLSAVGDFVLGNNRKLKTQANEETHVLSIEEFYQKFMKLDQVVQSTEKEDDPYNVGGAFFDYINLVKNVLIEEGNSEEVAEITVDEIEKHITSNMYNHIFPSKASIEDTNLYNRTLELDWVKPAHMDIEPANRNEDMWKFAIEALEAIDTYRAPSDKLNCLAGCMSIIVNVLGLMSSGSGGVGTDDSLPIIIYVVLKAKPQRLYSNLNYISKFRHHTKMIGLKGFVFQQFQSAATFIESLDFRSLSITPEEYEENVQACRKKHGLNK</sequence>
<dbReference type="EMBL" id="CAJZBQ010000018">
    <property type="protein sequence ID" value="CAG9317689.1"/>
    <property type="molecule type" value="Genomic_DNA"/>
</dbReference>
<dbReference type="PANTHER" id="PTHR23101:SF25">
    <property type="entry name" value="GTPASE-ACTIVATING PROTEIN AND VPS9 DOMAIN-CONTAINING PROTEIN 1"/>
    <property type="match status" value="1"/>
</dbReference>
<keyword evidence="5" id="KW-0472">Membrane</keyword>
<keyword evidence="4" id="KW-0344">Guanine-nucleotide releasing factor</keyword>
<evidence type="ECO:0000256" key="3">
    <source>
        <dbReference type="ARBA" id="ARBA00022583"/>
    </source>
</evidence>
<dbReference type="SUPFAM" id="SSF48350">
    <property type="entry name" value="GTPase activation domain, GAP"/>
    <property type="match status" value="1"/>
</dbReference>
<protein>
    <submittedName>
        <fullName evidence="8">Uncharacterized protein</fullName>
    </submittedName>
</protein>
<evidence type="ECO:0000256" key="1">
    <source>
        <dbReference type="ARBA" id="ARBA00004170"/>
    </source>
</evidence>
<dbReference type="InterPro" id="IPR037191">
    <property type="entry name" value="VPS9_dom_sf"/>
</dbReference>
<dbReference type="GO" id="GO:0006897">
    <property type="term" value="P:endocytosis"/>
    <property type="evidence" value="ECO:0007669"/>
    <property type="project" value="UniProtKB-KW"/>
</dbReference>
<dbReference type="PROSITE" id="PS50018">
    <property type="entry name" value="RAS_GTPASE_ACTIV_2"/>
    <property type="match status" value="1"/>
</dbReference>
<evidence type="ECO:0000313" key="8">
    <source>
        <dbReference type="EMBL" id="CAG9317689.1"/>
    </source>
</evidence>
<evidence type="ECO:0000256" key="2">
    <source>
        <dbReference type="ARBA" id="ARBA00008489"/>
    </source>
</evidence>
<reference evidence="8" key="1">
    <citation type="submission" date="2021-09" db="EMBL/GenBank/DDBJ databases">
        <authorList>
            <consortium name="AG Swart"/>
            <person name="Singh M."/>
            <person name="Singh A."/>
            <person name="Seah K."/>
            <person name="Emmerich C."/>
        </authorList>
    </citation>
    <scope>NUCLEOTIDE SEQUENCE</scope>
    <source>
        <strain evidence="8">ATCC30299</strain>
    </source>
</reference>